<feature type="domain" description="HEPN" evidence="2">
    <location>
        <begin position="1"/>
        <end position="64"/>
    </location>
</feature>
<evidence type="ECO:0000259" key="2">
    <source>
        <dbReference type="Pfam" id="PF05168"/>
    </source>
</evidence>
<evidence type="ECO:0000313" key="3">
    <source>
        <dbReference type="EMBL" id="BAJ47283.1"/>
    </source>
</evidence>
<dbReference type="EMBL" id="BA000048">
    <property type="protein sequence ID" value="BAJ50135.1"/>
    <property type="molecule type" value="Genomic_DNA"/>
</dbReference>
<reference evidence="3 5" key="2">
    <citation type="journal article" date="2011" name="Nucleic Acids Res.">
        <title>Insights into the evolution of Archaea and eukaryotic protein modifier systems revealed by the genome of a novel archaeal group.</title>
        <authorList>
            <person name="Nunoura T."/>
            <person name="Takaki Y."/>
            <person name="Kakuta J."/>
            <person name="Nishi S."/>
            <person name="Sugahara J."/>
            <person name="Kazama H."/>
            <person name="Chee G."/>
            <person name="Hattori M."/>
            <person name="Kanai A."/>
            <person name="Atomi H."/>
            <person name="Takai K."/>
            <person name="Takami H."/>
        </authorList>
    </citation>
    <scope>NUCLEOTIDE SEQUENCE [LARGE SCALE GENOMIC DNA]</scope>
</reference>
<feature type="compositionally biased region" description="Polar residues" evidence="1">
    <location>
        <begin position="71"/>
        <end position="97"/>
    </location>
</feature>
<proteinExistence type="predicted"/>
<dbReference type="EMBL" id="AP011832">
    <property type="protein sequence ID" value="BAJ47283.1"/>
    <property type="molecule type" value="Genomic_DNA"/>
</dbReference>
<evidence type="ECO:0000313" key="4">
    <source>
        <dbReference type="EMBL" id="BAJ50135.1"/>
    </source>
</evidence>
<reference evidence="3 5" key="1">
    <citation type="journal article" date="2005" name="Environ. Microbiol.">
        <title>Genetic and functional properties of uncultivated thermophilic crenarchaeotes from a subsurface gold mine as revealed by analysis of genome fragments.</title>
        <authorList>
            <person name="Nunoura T."/>
            <person name="Hirayama H."/>
            <person name="Takami H."/>
            <person name="Oida H."/>
            <person name="Nishi S."/>
            <person name="Shimamura S."/>
            <person name="Suzuki Y."/>
            <person name="Inagaki F."/>
            <person name="Takai K."/>
            <person name="Nealson K.H."/>
            <person name="Horikoshi K."/>
        </authorList>
    </citation>
    <scope>NUCLEOTIDE SEQUENCE [LARGE SCALE GENOMIC DNA]</scope>
</reference>
<gene>
    <name evidence="4" type="ORF">CSUB_C0274</name>
    <name evidence="3" type="ORF">HGMM_F51A09C16</name>
</gene>
<dbReference type="AlphaFoldDB" id="E6N4R4"/>
<dbReference type="Proteomes" id="UP000008120">
    <property type="component" value="Chromosome"/>
</dbReference>
<organism evidence="3 5">
    <name type="scientific">Caldiarchaeum subterraneum</name>
    <dbReference type="NCBI Taxonomy" id="311458"/>
    <lineage>
        <taxon>Archaea</taxon>
        <taxon>Nitrososphaerota</taxon>
        <taxon>Candidatus Caldarchaeales</taxon>
        <taxon>Candidatus Caldarchaeaceae</taxon>
        <taxon>Candidatus Caldarchaeum</taxon>
    </lineage>
</organism>
<protein>
    <recommendedName>
        <fullName evidence="2">HEPN domain-containing protein</fullName>
    </recommendedName>
</protein>
<dbReference type="KEGG" id="csu:CSUB_C0274"/>
<feature type="region of interest" description="Disordered" evidence="1">
    <location>
        <begin position="58"/>
        <end position="97"/>
    </location>
</feature>
<evidence type="ECO:0000313" key="5">
    <source>
        <dbReference type="Proteomes" id="UP000008120"/>
    </source>
</evidence>
<sequence>MELSLKAALRPFGVEPPKWHDVGPILRRERSRFPPWMNEQIDELASISRALRKERETAMYGDEELSLPPCQASSKPRITRDSQSPQSGTRHPSPANR</sequence>
<evidence type="ECO:0000256" key="1">
    <source>
        <dbReference type="SAM" id="MobiDB-lite"/>
    </source>
</evidence>
<dbReference type="InterPro" id="IPR007842">
    <property type="entry name" value="HEPN_dom"/>
</dbReference>
<name>E6N4R4_CALS0</name>
<accession>E6N4R4</accession>
<dbReference type="BioCyc" id="CCAL311458:G131R-277-MONOMER"/>
<dbReference type="Pfam" id="PF05168">
    <property type="entry name" value="HEPN"/>
    <property type="match status" value="1"/>
</dbReference>